<keyword evidence="5 10" id="KW-0067">ATP-binding</keyword>
<dbReference type="EMBL" id="LT629740">
    <property type="protein sequence ID" value="SDR87632.1"/>
    <property type="molecule type" value="Genomic_DNA"/>
</dbReference>
<dbReference type="InterPro" id="IPR027417">
    <property type="entry name" value="P-loop_NTPase"/>
</dbReference>
<keyword evidence="8" id="KW-0472">Membrane</keyword>
<dbReference type="GO" id="GO:0016887">
    <property type="term" value="F:ATP hydrolysis activity"/>
    <property type="evidence" value="ECO:0007669"/>
    <property type="project" value="InterPro"/>
</dbReference>
<dbReference type="SMART" id="SM00930">
    <property type="entry name" value="NIL"/>
    <property type="match status" value="1"/>
</dbReference>
<evidence type="ECO:0000256" key="3">
    <source>
        <dbReference type="ARBA" id="ARBA00022519"/>
    </source>
</evidence>
<keyword evidence="4" id="KW-0547">Nucleotide-binding</keyword>
<dbReference type="RefSeq" id="WP_091367688.1">
    <property type="nucleotide sequence ID" value="NZ_LT629740.1"/>
</dbReference>
<proteinExistence type="predicted"/>
<evidence type="ECO:0000256" key="6">
    <source>
        <dbReference type="ARBA" id="ARBA00022967"/>
    </source>
</evidence>
<dbReference type="PANTHER" id="PTHR43166">
    <property type="entry name" value="AMINO ACID IMPORT ATP-BINDING PROTEIN"/>
    <property type="match status" value="1"/>
</dbReference>
<dbReference type="InterPro" id="IPR017871">
    <property type="entry name" value="ABC_transporter-like_CS"/>
</dbReference>
<evidence type="ECO:0000259" key="9">
    <source>
        <dbReference type="PROSITE" id="PS50893"/>
    </source>
</evidence>
<dbReference type="NCBIfam" id="TIGR02314">
    <property type="entry name" value="ABC_MetN"/>
    <property type="match status" value="1"/>
</dbReference>
<keyword evidence="3" id="KW-0997">Cell inner membrane</keyword>
<dbReference type="InterPro" id="IPR041701">
    <property type="entry name" value="MetN_ABC"/>
</dbReference>
<sequence>MIELRNITKTFYKKNSQVSALSNVSLIVPKGKILGVIGASGAGKSTLIRCVNLLERPTSGEVIIGGLNLTQLAPSALAKARREIGMIFQHFNLLSSRTVAGNVAFPLELSNRPGDEIKKRVAELLELVGLGDKANEYPANLSGGQKQRVAIARTLANNPRVLLCDEATSALDPATTLSILNLLKDINKRFQITILLITHEMNVVKAICDEVAIISEGKLIERGSISEVFAYPETTIAKQFIASSLHATLPAEYEQRLSATPAGKNHPVIKLEFNGHSAEASILSEASRMFQVDNNIISAQMDYTGGVKYGVMLIEVTGSKKDTQNSLEYYRSKHIEVEVLGYV</sequence>
<keyword evidence="6" id="KW-1278">Translocase</keyword>
<accession>A0A1H1MLW1</accession>
<dbReference type="InterPro" id="IPR045865">
    <property type="entry name" value="ACT-like_dom_sf"/>
</dbReference>
<dbReference type="GO" id="GO:0005524">
    <property type="term" value="F:ATP binding"/>
    <property type="evidence" value="ECO:0007669"/>
    <property type="project" value="UniProtKB-KW"/>
</dbReference>
<dbReference type="SMART" id="SM00382">
    <property type="entry name" value="AAA"/>
    <property type="match status" value="1"/>
</dbReference>
<keyword evidence="11" id="KW-1185">Reference proteome</keyword>
<dbReference type="InterPro" id="IPR050086">
    <property type="entry name" value="MetN_ABC_transporter-like"/>
</dbReference>
<evidence type="ECO:0000256" key="2">
    <source>
        <dbReference type="ARBA" id="ARBA00022475"/>
    </source>
</evidence>
<dbReference type="PROSITE" id="PS50893">
    <property type="entry name" value="ABC_TRANSPORTER_2"/>
    <property type="match status" value="1"/>
</dbReference>
<dbReference type="InterPro" id="IPR003593">
    <property type="entry name" value="AAA+_ATPase"/>
</dbReference>
<reference evidence="10 11" key="1">
    <citation type="submission" date="2016-10" db="EMBL/GenBank/DDBJ databases">
        <authorList>
            <person name="de Groot N.N."/>
        </authorList>
    </citation>
    <scope>NUCLEOTIDE SEQUENCE [LARGE SCALE GENOMIC DNA]</scope>
    <source>
        <strain evidence="10 11">MP1X4</strain>
    </source>
</reference>
<dbReference type="Pfam" id="PF00005">
    <property type="entry name" value="ABC_tran"/>
    <property type="match status" value="1"/>
</dbReference>
<dbReference type="SUPFAM" id="SSF55021">
    <property type="entry name" value="ACT-like"/>
    <property type="match status" value="1"/>
</dbReference>
<dbReference type="InterPro" id="IPR003439">
    <property type="entry name" value="ABC_transporter-like_ATP-bd"/>
</dbReference>
<evidence type="ECO:0000256" key="4">
    <source>
        <dbReference type="ARBA" id="ARBA00022741"/>
    </source>
</evidence>
<evidence type="ECO:0000256" key="8">
    <source>
        <dbReference type="ARBA" id="ARBA00023136"/>
    </source>
</evidence>
<name>A0A1H1MLW1_MUCMA</name>
<dbReference type="Proteomes" id="UP000199679">
    <property type="component" value="Chromosome I"/>
</dbReference>
<evidence type="ECO:0000256" key="1">
    <source>
        <dbReference type="ARBA" id="ARBA00022448"/>
    </source>
</evidence>
<dbReference type="Gene3D" id="3.40.50.300">
    <property type="entry name" value="P-loop containing nucleotide triphosphate hydrolases"/>
    <property type="match status" value="1"/>
</dbReference>
<dbReference type="CDD" id="cd03258">
    <property type="entry name" value="ABC_MetN_methionine_transporter"/>
    <property type="match status" value="1"/>
</dbReference>
<keyword evidence="7" id="KW-0029">Amino-acid transport</keyword>
<evidence type="ECO:0000256" key="7">
    <source>
        <dbReference type="ARBA" id="ARBA00022970"/>
    </source>
</evidence>
<dbReference type="AlphaFoldDB" id="A0A1H1MLW1"/>
<dbReference type="GO" id="GO:0009276">
    <property type="term" value="C:Gram-negative-bacterium-type cell wall"/>
    <property type="evidence" value="ECO:0007669"/>
    <property type="project" value="InterPro"/>
</dbReference>
<dbReference type="OrthoDB" id="9782239at2"/>
<organism evidence="10 11">
    <name type="scientific">Mucilaginibacter mallensis</name>
    <dbReference type="NCBI Taxonomy" id="652787"/>
    <lineage>
        <taxon>Bacteria</taxon>
        <taxon>Pseudomonadati</taxon>
        <taxon>Bacteroidota</taxon>
        <taxon>Sphingobacteriia</taxon>
        <taxon>Sphingobacteriales</taxon>
        <taxon>Sphingobacteriaceae</taxon>
        <taxon>Mucilaginibacter</taxon>
    </lineage>
</organism>
<evidence type="ECO:0000256" key="5">
    <source>
        <dbReference type="ARBA" id="ARBA00022840"/>
    </source>
</evidence>
<dbReference type="InterPro" id="IPR012692">
    <property type="entry name" value="ABC_MetN_proteobac"/>
</dbReference>
<dbReference type="PROSITE" id="PS00211">
    <property type="entry name" value="ABC_TRANSPORTER_1"/>
    <property type="match status" value="1"/>
</dbReference>
<dbReference type="PANTHER" id="PTHR43166:SF30">
    <property type="entry name" value="METHIONINE IMPORT ATP-BINDING PROTEIN METN"/>
    <property type="match status" value="1"/>
</dbReference>
<dbReference type="Pfam" id="PF09383">
    <property type="entry name" value="NIL"/>
    <property type="match status" value="1"/>
</dbReference>
<dbReference type="SUPFAM" id="SSF52540">
    <property type="entry name" value="P-loop containing nucleoside triphosphate hydrolases"/>
    <property type="match status" value="1"/>
</dbReference>
<evidence type="ECO:0000313" key="10">
    <source>
        <dbReference type="EMBL" id="SDR87632.1"/>
    </source>
</evidence>
<evidence type="ECO:0000313" key="11">
    <source>
        <dbReference type="Proteomes" id="UP000199679"/>
    </source>
</evidence>
<dbReference type="Gene3D" id="3.30.70.260">
    <property type="match status" value="1"/>
</dbReference>
<keyword evidence="2" id="KW-1003">Cell membrane</keyword>
<keyword evidence="1" id="KW-0813">Transport</keyword>
<dbReference type="InterPro" id="IPR018449">
    <property type="entry name" value="NIL_domain"/>
</dbReference>
<dbReference type="FunFam" id="3.40.50.300:FF:000233">
    <property type="entry name" value="Methionine import ATP-binding protein MetN"/>
    <property type="match status" value="1"/>
</dbReference>
<dbReference type="STRING" id="652787.SAMN05216490_0111"/>
<feature type="domain" description="ABC transporter" evidence="9">
    <location>
        <begin position="2"/>
        <end position="241"/>
    </location>
</feature>
<gene>
    <name evidence="10" type="ORF">SAMN05216490_0111</name>
</gene>
<protein>
    <submittedName>
        <fullName evidence="10">D-methionine transport system ATP-binding protein</fullName>
    </submittedName>
</protein>
<dbReference type="GO" id="GO:0033232">
    <property type="term" value="F:ABC-type D-methionine transporter activity"/>
    <property type="evidence" value="ECO:0007669"/>
    <property type="project" value="InterPro"/>
</dbReference>